<evidence type="ECO:0000256" key="3">
    <source>
        <dbReference type="ARBA" id="ARBA00022801"/>
    </source>
</evidence>
<accession>A0ABQ8X6C3</accession>
<dbReference type="PANTHER" id="PTHR10159">
    <property type="entry name" value="DUAL SPECIFICITY PROTEIN PHOSPHATASE"/>
    <property type="match status" value="1"/>
</dbReference>
<dbReference type="CDD" id="cd14498">
    <property type="entry name" value="DSP"/>
    <property type="match status" value="1"/>
</dbReference>
<organism evidence="7 8">
    <name type="scientific">Anaeramoeba flamelloides</name>
    <dbReference type="NCBI Taxonomy" id="1746091"/>
    <lineage>
        <taxon>Eukaryota</taxon>
        <taxon>Metamonada</taxon>
        <taxon>Anaeramoebidae</taxon>
        <taxon>Anaeramoeba</taxon>
    </lineage>
</organism>
<dbReference type="EMBL" id="JAOAOG010000337">
    <property type="protein sequence ID" value="KAJ6227193.1"/>
    <property type="molecule type" value="Genomic_DNA"/>
</dbReference>
<evidence type="ECO:0000313" key="8">
    <source>
        <dbReference type="Proteomes" id="UP001150062"/>
    </source>
</evidence>
<evidence type="ECO:0000256" key="2">
    <source>
        <dbReference type="ARBA" id="ARBA00013064"/>
    </source>
</evidence>
<keyword evidence="3" id="KW-0378">Hydrolase</keyword>
<dbReference type="Proteomes" id="UP001150062">
    <property type="component" value="Unassembled WGS sequence"/>
</dbReference>
<keyword evidence="4" id="KW-0904">Protein phosphatase</keyword>
<name>A0ABQ8X6C3_9EUKA</name>
<dbReference type="Pfam" id="PF00782">
    <property type="entry name" value="DSPc"/>
    <property type="match status" value="1"/>
</dbReference>
<dbReference type="EC" id="3.1.3.48" evidence="2"/>
<dbReference type="InterPro" id="IPR020422">
    <property type="entry name" value="TYR_PHOSPHATASE_DUAL_dom"/>
</dbReference>
<comment type="caution">
    <text evidence="7">The sequence shown here is derived from an EMBL/GenBank/DDBJ whole genome shotgun (WGS) entry which is preliminary data.</text>
</comment>
<evidence type="ECO:0000256" key="1">
    <source>
        <dbReference type="ARBA" id="ARBA00008601"/>
    </source>
</evidence>
<dbReference type="InterPro" id="IPR029021">
    <property type="entry name" value="Prot-tyrosine_phosphatase-like"/>
</dbReference>
<feature type="domain" description="Tyrosine specific protein phosphatases" evidence="6">
    <location>
        <begin position="62"/>
        <end position="119"/>
    </location>
</feature>
<dbReference type="PANTHER" id="PTHR10159:SF519">
    <property type="entry name" value="DUAL SPECIFICITY PROTEIN PHOSPHATASE MPK3"/>
    <property type="match status" value="1"/>
</dbReference>
<evidence type="ECO:0000313" key="7">
    <source>
        <dbReference type="EMBL" id="KAJ6227193.1"/>
    </source>
</evidence>
<evidence type="ECO:0000259" key="6">
    <source>
        <dbReference type="PROSITE" id="PS50056"/>
    </source>
</evidence>
<protein>
    <recommendedName>
        <fullName evidence="2">protein-tyrosine-phosphatase</fullName>
        <ecNumber evidence="2">3.1.3.48</ecNumber>
    </recommendedName>
</protein>
<dbReference type="InterPro" id="IPR000387">
    <property type="entry name" value="Tyr_Pase_dom"/>
</dbReference>
<dbReference type="PROSITE" id="PS00383">
    <property type="entry name" value="TYR_PHOSPHATASE_1"/>
    <property type="match status" value="1"/>
</dbReference>
<keyword evidence="8" id="KW-1185">Reference proteome</keyword>
<dbReference type="PROSITE" id="PS50054">
    <property type="entry name" value="TYR_PHOSPHATASE_DUAL"/>
    <property type="match status" value="1"/>
</dbReference>
<dbReference type="SUPFAM" id="SSF52799">
    <property type="entry name" value="(Phosphotyrosine protein) phosphatases II"/>
    <property type="match status" value="1"/>
</dbReference>
<proteinExistence type="inferred from homology"/>
<dbReference type="Gene3D" id="3.90.190.10">
    <property type="entry name" value="Protein tyrosine phosphatase superfamily"/>
    <property type="match status" value="1"/>
</dbReference>
<dbReference type="SMART" id="SM00195">
    <property type="entry name" value="DSPc"/>
    <property type="match status" value="1"/>
</dbReference>
<feature type="domain" description="Tyrosine-protein phosphatase" evidence="5">
    <location>
        <begin position="1"/>
        <end position="141"/>
    </location>
</feature>
<evidence type="ECO:0000259" key="5">
    <source>
        <dbReference type="PROSITE" id="PS50054"/>
    </source>
</evidence>
<evidence type="ECO:0000256" key="4">
    <source>
        <dbReference type="ARBA" id="ARBA00022912"/>
    </source>
</evidence>
<sequence>MINEIIPNLYQGSIKIARDKNLLEEYQITHIINMSHHDNEFPNDFEYLHCFHWDSFSDLIIQDFVNIYEFITEALSLDTRVLVHCTEGISRSGAAMVSFIMKRKSMSVEEAVKFVQQKRKKTNPNKSFLWQLSLWEELQYTLNYNTEIGKMIKKMEVVHSAYYALNPFKFFLPNDPELKQIKACIEQLKKDPQILSNENYLKSTKLILNRDERFAELWQRYKKNVSCPTFLDFDFEKDSFVQNVVMEIIKIIEEEK</sequence>
<dbReference type="PROSITE" id="PS50056">
    <property type="entry name" value="TYR_PHOSPHATASE_2"/>
    <property type="match status" value="1"/>
</dbReference>
<dbReference type="InterPro" id="IPR016130">
    <property type="entry name" value="Tyr_Pase_AS"/>
</dbReference>
<dbReference type="InterPro" id="IPR000340">
    <property type="entry name" value="Dual-sp_phosphatase_cat-dom"/>
</dbReference>
<reference evidence="7" key="1">
    <citation type="submission" date="2022-08" db="EMBL/GenBank/DDBJ databases">
        <title>Novel sulfate-reducing endosymbionts in the free-living metamonad Anaeramoeba.</title>
        <authorList>
            <person name="Jerlstrom-Hultqvist J."/>
            <person name="Cepicka I."/>
            <person name="Gallot-Lavallee L."/>
            <person name="Salas-Leiva D."/>
            <person name="Curtis B.A."/>
            <person name="Zahonova K."/>
            <person name="Pipaliya S."/>
            <person name="Dacks J."/>
            <person name="Roger A.J."/>
        </authorList>
    </citation>
    <scope>NUCLEOTIDE SEQUENCE</scope>
    <source>
        <strain evidence="7">Schooner1</strain>
    </source>
</reference>
<gene>
    <name evidence="7" type="ORF">M0813_10101</name>
</gene>
<comment type="similarity">
    <text evidence="1">Belongs to the protein-tyrosine phosphatase family. Non-receptor class dual specificity subfamily.</text>
</comment>